<evidence type="ECO:0000256" key="3">
    <source>
        <dbReference type="SAM" id="MobiDB-lite"/>
    </source>
</evidence>
<evidence type="ECO:0000256" key="1">
    <source>
        <dbReference type="ARBA" id="ARBA00022737"/>
    </source>
</evidence>
<name>U1HRS2_ENDPU</name>
<dbReference type="PANTHER" id="PTHR10039:SF15">
    <property type="entry name" value="NACHT DOMAIN-CONTAINING PROTEIN"/>
    <property type="match status" value="1"/>
</dbReference>
<feature type="repeat" description="ANK" evidence="2">
    <location>
        <begin position="852"/>
        <end position="891"/>
    </location>
</feature>
<dbReference type="PANTHER" id="PTHR10039">
    <property type="entry name" value="AMELOGENIN"/>
    <property type="match status" value="1"/>
</dbReference>
<dbReference type="eggNOG" id="KOG0502">
    <property type="taxonomic scope" value="Eukaryota"/>
</dbReference>
<dbReference type="Pfam" id="PF22939">
    <property type="entry name" value="WHD_GPIID"/>
    <property type="match status" value="1"/>
</dbReference>
<dbReference type="Gene3D" id="3.40.50.300">
    <property type="entry name" value="P-loop containing nucleotide triphosphate hydrolases"/>
    <property type="match status" value="1"/>
</dbReference>
<reference evidence="7" key="1">
    <citation type="journal article" date="2014" name="BMC Genomics">
        <title>Genome characteristics reveal the impact of lichenization on lichen-forming fungus Endocarpon pusillum Hedwig (Verrucariales, Ascomycota).</title>
        <authorList>
            <person name="Wang Y.-Y."/>
            <person name="Liu B."/>
            <person name="Zhang X.-Y."/>
            <person name="Zhou Q.-M."/>
            <person name="Zhang T."/>
            <person name="Li H."/>
            <person name="Yu Y.-F."/>
            <person name="Zhang X.-L."/>
            <person name="Hao X.-Y."/>
            <person name="Wang M."/>
            <person name="Wang L."/>
            <person name="Wei J.-C."/>
        </authorList>
    </citation>
    <scope>NUCLEOTIDE SEQUENCE [LARGE SCALE GENOMIC DNA]</scope>
    <source>
        <strain evidence="7">Z07020 / HMAS-L-300199</strain>
    </source>
</reference>
<dbReference type="GeneID" id="19238089"/>
<keyword evidence="7" id="KW-1185">Reference proteome</keyword>
<feature type="compositionally biased region" description="Basic and acidic residues" evidence="3">
    <location>
        <begin position="1100"/>
        <end position="1110"/>
    </location>
</feature>
<dbReference type="EMBL" id="KE720972">
    <property type="protein sequence ID" value="ERF73200.1"/>
    <property type="molecule type" value="Genomic_DNA"/>
</dbReference>
<feature type="repeat" description="ANK" evidence="2">
    <location>
        <begin position="926"/>
        <end position="959"/>
    </location>
</feature>
<gene>
    <name evidence="6" type="ORF">EPUS_03041</name>
</gene>
<dbReference type="InterPro" id="IPR027417">
    <property type="entry name" value="P-loop_NTPase"/>
</dbReference>
<feature type="region of interest" description="Disordered" evidence="3">
    <location>
        <begin position="1186"/>
        <end position="1207"/>
    </location>
</feature>
<dbReference type="InterPro" id="IPR002110">
    <property type="entry name" value="Ankyrin_rpt"/>
</dbReference>
<feature type="region of interest" description="Disordered" evidence="3">
    <location>
        <begin position="1234"/>
        <end position="1258"/>
    </location>
</feature>
<dbReference type="SMART" id="SM00248">
    <property type="entry name" value="ANK"/>
    <property type="match status" value="9"/>
</dbReference>
<feature type="repeat" description="ANK" evidence="2">
    <location>
        <begin position="892"/>
        <end position="925"/>
    </location>
</feature>
<protein>
    <submittedName>
        <fullName evidence="6">Uncharacterized protein</fullName>
    </submittedName>
</protein>
<dbReference type="SUPFAM" id="SSF52540">
    <property type="entry name" value="P-loop containing nucleoside triphosphate hydrolases"/>
    <property type="match status" value="1"/>
</dbReference>
<dbReference type="Proteomes" id="UP000019373">
    <property type="component" value="Unassembled WGS sequence"/>
</dbReference>
<dbReference type="OrthoDB" id="195446at2759"/>
<feature type="region of interest" description="Disordered" evidence="3">
    <location>
        <begin position="1090"/>
        <end position="1144"/>
    </location>
</feature>
<keyword evidence="2" id="KW-0040">ANK repeat</keyword>
<dbReference type="InterPro" id="IPR036770">
    <property type="entry name" value="Ankyrin_rpt-contain_sf"/>
</dbReference>
<dbReference type="Gene3D" id="1.25.40.20">
    <property type="entry name" value="Ankyrin repeat-containing domain"/>
    <property type="match status" value="3"/>
</dbReference>
<feature type="domain" description="GPI inositol-deacylase winged helix" evidence="4">
    <location>
        <begin position="491"/>
        <end position="571"/>
    </location>
</feature>
<dbReference type="HOGENOM" id="CLU_000288_34_23_1"/>
<proteinExistence type="predicted"/>
<sequence>MAEPFSIAAGIVGLLGLAIQVSQMVLKFGLDWKEAPKEAKAFRLELQSLQMTLTEIQTKLISNPSFEEAFDGNSSALLSHLKADDLSQDSIKEAFQTCHTQLIEVIDNFKGKERSHRLGWERFKAPFLSSKTSNAISQLQRQCQSFNQLILIDTATIVASAHLEVKEVRKEHQQWHAAEENRKILRWLSHLNFEEKHRDILSKLHPGTGQWLLDSDQFMAWRNGHQDSPPTLWCPGIPGAGKTVLAANVVDHLQQLFAQDNVAVLYVYCDYKDQTNQTDRNLFASLAKQSILQRSDLPFEAKVLYSSCQEVDTSPSSEQCLNLLKSSIDHYRRTFIVLDAVDEHLPSEEDKYSPHIPLLCELNNIQQQKLGRCSFFITSREIHSVQEQFQDRTRLDIRANDGDIRSFVESRIHDDKNFTFAAQVRGDPALAKEIIEKVVEKAQGMFLLPHLHLDRLGNQTRIGRVRKALNDLPSKLDDTYEDTMYRIQHQHEEHRQLAMRALSWISKAERPLQVEELQHAVAVEFGDEDVEDGPLESVTLILSVCAGLVTIDAESKTFRLVHFSVQEFFEKKHYKWFRDADRVIAETCLTYLSFDAFEQTVYQENDSLPLLLRQYPLFSYAANNWGCHVNRSRLGVEEVKDVALKFLGNERTVAAAMQAMWQKGDCNLILFRYAYQERVPGIYLVVAVQCLEFAAAWKLCGGNIDTKDPTDGSTVLQLCIKLYDLEMPRCLLDAGADVNESRNDGCTALMDAADRALCEIVKLLLERGADPNVKDKSQLSCLHHAVANSEWKDFPFEACCGCVELLLKAGADIEARDASGNTPLMSALFANNFYIGEYLLRQGASVDVANSGGLTPLYFTLKNSRTVQPVTTIRMVELLLQSGADVDAVDSHGITALRLAAVGFHRYAETEFLIQSGANVNLTDMNGRTVLMDTTRSCYDKKIIHLLLRSGAFVNMADRWGCTALMEAVGDKWVGYGVTELLLQFGADVNAIDERGETAVTKVVQGCLRLSNITDLSYRYMYLWNNDNVDKERLRLHRERYRDILSALLSRGVSEQNRKNALDLARSHRHPDREIVKILLTKESDDSWRGKGPGPFKLNTYDDRKTEDNNHGWFNQTTRGTPTTPKYRAQHASEKTPDATQKESIHKLTTNSTMTSDIGGDLFKQEHSPLIETSTPQNLTQVTIQPLRQTKKKKKATSPISTARPSPEKMLLFTRTLMAPQKNTSTYLQYTTGNETNKQQQHTSKPSKPSGGTEATDYHAENYMPVPDRHYGHLSRGSGEMLQNFEHTICFLDEIAKTPNSVDELEH</sequence>
<organism evidence="6 7">
    <name type="scientific">Endocarpon pusillum (strain Z07020 / HMAS-L-300199)</name>
    <name type="common">Lichen-forming fungus</name>
    <dbReference type="NCBI Taxonomy" id="1263415"/>
    <lineage>
        <taxon>Eukaryota</taxon>
        <taxon>Fungi</taxon>
        <taxon>Dikarya</taxon>
        <taxon>Ascomycota</taxon>
        <taxon>Pezizomycotina</taxon>
        <taxon>Eurotiomycetes</taxon>
        <taxon>Chaetothyriomycetidae</taxon>
        <taxon>Verrucariales</taxon>
        <taxon>Verrucariaceae</taxon>
        <taxon>Endocarpon</taxon>
    </lineage>
</organism>
<feature type="compositionally biased region" description="Basic and acidic residues" evidence="3">
    <location>
        <begin position="1131"/>
        <end position="1144"/>
    </location>
</feature>
<evidence type="ECO:0000259" key="5">
    <source>
        <dbReference type="Pfam" id="PF24883"/>
    </source>
</evidence>
<evidence type="ECO:0000256" key="2">
    <source>
        <dbReference type="PROSITE-ProRule" id="PRU00023"/>
    </source>
</evidence>
<feature type="repeat" description="ANK" evidence="2">
    <location>
        <begin position="744"/>
        <end position="776"/>
    </location>
</feature>
<dbReference type="InterPro" id="IPR054471">
    <property type="entry name" value="GPIID_WHD"/>
</dbReference>
<dbReference type="PROSITE" id="PS50088">
    <property type="entry name" value="ANK_REPEAT"/>
    <property type="match status" value="8"/>
</dbReference>
<feature type="compositionally biased region" description="Polar residues" evidence="3">
    <location>
        <begin position="1234"/>
        <end position="1247"/>
    </location>
</feature>
<evidence type="ECO:0000313" key="7">
    <source>
        <dbReference type="Proteomes" id="UP000019373"/>
    </source>
</evidence>
<dbReference type="Pfam" id="PF12796">
    <property type="entry name" value="Ank_2"/>
    <property type="match status" value="3"/>
</dbReference>
<dbReference type="SUPFAM" id="SSF48403">
    <property type="entry name" value="Ankyrin repeat"/>
    <property type="match status" value="1"/>
</dbReference>
<feature type="repeat" description="ANK" evidence="2">
    <location>
        <begin position="819"/>
        <end position="851"/>
    </location>
</feature>
<feature type="repeat" description="ANK" evidence="2">
    <location>
        <begin position="711"/>
        <end position="743"/>
    </location>
</feature>
<dbReference type="InterPro" id="IPR056884">
    <property type="entry name" value="NPHP3-like_N"/>
</dbReference>
<evidence type="ECO:0000259" key="4">
    <source>
        <dbReference type="Pfam" id="PF22939"/>
    </source>
</evidence>
<feature type="compositionally biased region" description="Polar residues" evidence="3">
    <location>
        <begin position="1112"/>
        <end position="1124"/>
    </location>
</feature>
<accession>U1HRS2</accession>
<dbReference type="PROSITE" id="PS50297">
    <property type="entry name" value="ANK_REP_REGION"/>
    <property type="match status" value="4"/>
</dbReference>
<evidence type="ECO:0000313" key="6">
    <source>
        <dbReference type="EMBL" id="ERF73200.1"/>
    </source>
</evidence>
<dbReference type="Pfam" id="PF24883">
    <property type="entry name" value="NPHP3_N"/>
    <property type="match status" value="1"/>
</dbReference>
<keyword evidence="1" id="KW-0677">Repeat</keyword>
<feature type="repeat" description="ANK" evidence="2">
    <location>
        <begin position="777"/>
        <end position="818"/>
    </location>
</feature>
<feature type="domain" description="Nephrocystin 3-like N-terminal" evidence="5">
    <location>
        <begin position="207"/>
        <end position="380"/>
    </location>
</feature>
<feature type="repeat" description="ANK" evidence="2">
    <location>
        <begin position="960"/>
        <end position="994"/>
    </location>
</feature>
<dbReference type="RefSeq" id="XP_007801174.1">
    <property type="nucleotide sequence ID" value="XM_007802983.1"/>
</dbReference>